<evidence type="ECO:0000256" key="1">
    <source>
        <dbReference type="ARBA" id="ARBA00018672"/>
    </source>
</evidence>
<proteinExistence type="predicted"/>
<protein>
    <recommendedName>
        <fullName evidence="1">Stage 0 sporulation protein A homolog</fullName>
    </recommendedName>
</protein>
<dbReference type="SMART" id="SM00862">
    <property type="entry name" value="Trans_reg_C"/>
    <property type="match status" value="1"/>
</dbReference>
<feature type="domain" description="OmpR/PhoB-type" evidence="11">
    <location>
        <begin position="126"/>
        <end position="222"/>
    </location>
</feature>
<dbReference type="PANTHER" id="PTHR48111">
    <property type="entry name" value="REGULATOR OF RPOS"/>
    <property type="match status" value="1"/>
</dbReference>
<dbReference type="CDD" id="cd00383">
    <property type="entry name" value="trans_reg_C"/>
    <property type="match status" value="1"/>
</dbReference>
<keyword evidence="5 9" id="KW-0238">DNA-binding</keyword>
<evidence type="ECO:0000256" key="8">
    <source>
        <dbReference type="PROSITE-ProRule" id="PRU00169"/>
    </source>
</evidence>
<evidence type="ECO:0000256" key="9">
    <source>
        <dbReference type="PROSITE-ProRule" id="PRU01091"/>
    </source>
</evidence>
<dbReference type="GO" id="GO:0006355">
    <property type="term" value="P:regulation of DNA-templated transcription"/>
    <property type="evidence" value="ECO:0007669"/>
    <property type="project" value="InterPro"/>
</dbReference>
<dbReference type="SMART" id="SM00448">
    <property type="entry name" value="REC"/>
    <property type="match status" value="1"/>
</dbReference>
<dbReference type="Gene3D" id="1.10.10.10">
    <property type="entry name" value="Winged helix-like DNA-binding domain superfamily/Winged helix DNA-binding domain"/>
    <property type="match status" value="1"/>
</dbReference>
<evidence type="ECO:0000313" key="13">
    <source>
        <dbReference type="Proteomes" id="UP000002730"/>
    </source>
</evidence>
<dbReference type="eggNOG" id="COG0745">
    <property type="taxonomic scope" value="Bacteria"/>
</dbReference>
<dbReference type="PANTHER" id="PTHR48111:SF1">
    <property type="entry name" value="TWO-COMPONENT RESPONSE REGULATOR ORR33"/>
    <property type="match status" value="1"/>
</dbReference>
<dbReference type="InterPro" id="IPR001867">
    <property type="entry name" value="OmpR/PhoB-type_DNA-bd"/>
</dbReference>
<dbReference type="EMBL" id="CP002160">
    <property type="protein sequence ID" value="ADL52477.1"/>
    <property type="molecule type" value="Genomic_DNA"/>
</dbReference>
<keyword evidence="2 8" id="KW-0597">Phosphoprotein</keyword>
<evidence type="ECO:0000259" key="10">
    <source>
        <dbReference type="PROSITE" id="PS50110"/>
    </source>
</evidence>
<keyword evidence="13" id="KW-1185">Reference proteome</keyword>
<keyword evidence="3" id="KW-0902">Two-component regulatory system</keyword>
<dbReference type="PROSITE" id="PS51755">
    <property type="entry name" value="OMPR_PHOB"/>
    <property type="match status" value="1"/>
</dbReference>
<dbReference type="HOGENOM" id="CLU_000445_30_4_9"/>
<dbReference type="AlphaFoldDB" id="D9SS30"/>
<evidence type="ECO:0000256" key="2">
    <source>
        <dbReference type="ARBA" id="ARBA00022553"/>
    </source>
</evidence>
<dbReference type="Gene3D" id="6.10.250.690">
    <property type="match status" value="1"/>
</dbReference>
<sequence>MNKILVVEDDDRIRKLICNYLSKEGFEIIEAVDGVSAIEKFKNNNIDLIVLDLMLPKLNGITVCSKIREISDVHIIMLTAKSQEEDKLIGYETGADDYITKPFSPKVLVAKIKAVLKRIKEDEKEDGVLQFDDLIINELSREVILSGETLDLTPKEIDLILYLAKNKGIALSREHILEKVWGFDYEGDIRTVDTNVKRLRQKLKDKATVISTVRGSGYKFEA</sequence>
<keyword evidence="6" id="KW-0804">Transcription</keyword>
<name>D9SS30_CLOC7</name>
<feature type="domain" description="Response regulatory" evidence="10">
    <location>
        <begin position="3"/>
        <end position="116"/>
    </location>
</feature>
<dbReference type="InterPro" id="IPR036388">
    <property type="entry name" value="WH-like_DNA-bd_sf"/>
</dbReference>
<gene>
    <name evidence="12" type="ordered locus">Clocel_2780</name>
</gene>
<dbReference type="InterPro" id="IPR011006">
    <property type="entry name" value="CheY-like_superfamily"/>
</dbReference>
<dbReference type="Pfam" id="PF00072">
    <property type="entry name" value="Response_reg"/>
    <property type="match status" value="1"/>
</dbReference>
<dbReference type="SUPFAM" id="SSF52172">
    <property type="entry name" value="CheY-like"/>
    <property type="match status" value="1"/>
</dbReference>
<dbReference type="Pfam" id="PF00486">
    <property type="entry name" value="Trans_reg_C"/>
    <property type="match status" value="1"/>
</dbReference>
<evidence type="ECO:0000256" key="6">
    <source>
        <dbReference type="ARBA" id="ARBA00023163"/>
    </source>
</evidence>
<dbReference type="GO" id="GO:0000156">
    <property type="term" value="F:phosphorelay response regulator activity"/>
    <property type="evidence" value="ECO:0007669"/>
    <property type="project" value="TreeGrafter"/>
</dbReference>
<dbReference type="PROSITE" id="PS50110">
    <property type="entry name" value="RESPONSE_REGULATORY"/>
    <property type="match status" value="1"/>
</dbReference>
<dbReference type="GO" id="GO:0005829">
    <property type="term" value="C:cytosol"/>
    <property type="evidence" value="ECO:0007669"/>
    <property type="project" value="TreeGrafter"/>
</dbReference>
<evidence type="ECO:0000259" key="11">
    <source>
        <dbReference type="PROSITE" id="PS51755"/>
    </source>
</evidence>
<comment type="function">
    <text evidence="7">May play the central regulatory role in sporulation. It may be an element of the effector pathway responsible for the activation of sporulation genes in response to nutritional stress. Spo0A may act in concert with spo0H (a sigma factor) to control the expression of some genes that are critical to the sporulation process.</text>
</comment>
<keyword evidence="4" id="KW-0805">Transcription regulation</keyword>
<evidence type="ECO:0000256" key="3">
    <source>
        <dbReference type="ARBA" id="ARBA00023012"/>
    </source>
</evidence>
<dbReference type="GO" id="GO:0000976">
    <property type="term" value="F:transcription cis-regulatory region binding"/>
    <property type="evidence" value="ECO:0007669"/>
    <property type="project" value="TreeGrafter"/>
</dbReference>
<dbReference type="GO" id="GO:0032993">
    <property type="term" value="C:protein-DNA complex"/>
    <property type="evidence" value="ECO:0007669"/>
    <property type="project" value="TreeGrafter"/>
</dbReference>
<dbReference type="OrthoDB" id="9790442at2"/>
<feature type="modified residue" description="4-aspartylphosphate" evidence="8">
    <location>
        <position position="52"/>
    </location>
</feature>
<evidence type="ECO:0000256" key="7">
    <source>
        <dbReference type="ARBA" id="ARBA00024867"/>
    </source>
</evidence>
<dbReference type="Proteomes" id="UP000002730">
    <property type="component" value="Chromosome"/>
</dbReference>
<organism evidence="12 13">
    <name type="scientific">Clostridium cellulovorans (strain ATCC 35296 / DSM 3052 / OCM 3 / 743B)</name>
    <dbReference type="NCBI Taxonomy" id="573061"/>
    <lineage>
        <taxon>Bacteria</taxon>
        <taxon>Bacillati</taxon>
        <taxon>Bacillota</taxon>
        <taxon>Clostridia</taxon>
        <taxon>Eubacteriales</taxon>
        <taxon>Clostridiaceae</taxon>
        <taxon>Clostridium</taxon>
    </lineage>
</organism>
<feature type="DNA-binding region" description="OmpR/PhoB-type" evidence="9">
    <location>
        <begin position="126"/>
        <end position="222"/>
    </location>
</feature>
<dbReference type="KEGG" id="ccb:Clocel_2780"/>
<dbReference type="InterPro" id="IPR039420">
    <property type="entry name" value="WalR-like"/>
</dbReference>
<dbReference type="FunFam" id="1.10.10.10:FF:000018">
    <property type="entry name" value="DNA-binding response regulator ResD"/>
    <property type="match status" value="1"/>
</dbReference>
<reference evidence="12 13" key="1">
    <citation type="submission" date="2010-08" db="EMBL/GenBank/DDBJ databases">
        <title>Complete sequence of Clostridium cellulovorans 743B.</title>
        <authorList>
            <consortium name="US DOE Joint Genome Institute"/>
            <person name="Lucas S."/>
            <person name="Copeland A."/>
            <person name="Lapidus A."/>
            <person name="Cheng J.-F."/>
            <person name="Bruce D."/>
            <person name="Goodwin L."/>
            <person name="Pitluck S."/>
            <person name="Chertkov O."/>
            <person name="Detter J.C."/>
            <person name="Han C."/>
            <person name="Tapia R."/>
            <person name="Land M."/>
            <person name="Hauser L."/>
            <person name="Chang Y.-J."/>
            <person name="Jeffries C."/>
            <person name="Kyrpides N."/>
            <person name="Ivanova N."/>
            <person name="Mikhailova N."/>
            <person name="Hemme C.L."/>
            <person name="Woyke T."/>
        </authorList>
    </citation>
    <scope>NUCLEOTIDE SEQUENCE [LARGE SCALE GENOMIC DNA]</scope>
    <source>
        <strain evidence="13">ATCC 35296 / DSM 3052 / OCM 3 / 743B</strain>
    </source>
</reference>
<dbReference type="Gene3D" id="3.40.50.2300">
    <property type="match status" value="1"/>
</dbReference>
<dbReference type="STRING" id="573061.Clocel_2780"/>
<accession>D9SS30</accession>
<dbReference type="FunFam" id="3.40.50.2300:FF:000001">
    <property type="entry name" value="DNA-binding response regulator PhoB"/>
    <property type="match status" value="1"/>
</dbReference>
<evidence type="ECO:0000313" key="12">
    <source>
        <dbReference type="EMBL" id="ADL52477.1"/>
    </source>
</evidence>
<evidence type="ECO:0000256" key="4">
    <source>
        <dbReference type="ARBA" id="ARBA00023015"/>
    </source>
</evidence>
<dbReference type="RefSeq" id="WP_010076669.1">
    <property type="nucleotide sequence ID" value="NC_014393.1"/>
</dbReference>
<evidence type="ECO:0000256" key="5">
    <source>
        <dbReference type="ARBA" id="ARBA00023125"/>
    </source>
</evidence>
<dbReference type="CDD" id="cd17574">
    <property type="entry name" value="REC_OmpR"/>
    <property type="match status" value="1"/>
</dbReference>
<dbReference type="InterPro" id="IPR001789">
    <property type="entry name" value="Sig_transdc_resp-reg_receiver"/>
</dbReference>